<feature type="compositionally biased region" description="Polar residues" evidence="1">
    <location>
        <begin position="640"/>
        <end position="654"/>
    </location>
</feature>
<dbReference type="AlphaFoldDB" id="A0A8H4K710"/>
<dbReference type="Proteomes" id="UP000605986">
    <property type="component" value="Unassembled WGS sequence"/>
</dbReference>
<feature type="region of interest" description="Disordered" evidence="1">
    <location>
        <begin position="1"/>
        <end position="46"/>
    </location>
</feature>
<feature type="compositionally biased region" description="Basic and acidic residues" evidence="1">
    <location>
        <begin position="655"/>
        <end position="665"/>
    </location>
</feature>
<evidence type="ECO:0000256" key="1">
    <source>
        <dbReference type="SAM" id="MobiDB-lite"/>
    </source>
</evidence>
<dbReference type="EMBL" id="JAADJG010000559">
    <property type="protein sequence ID" value="KAF4443978.1"/>
    <property type="molecule type" value="Genomic_DNA"/>
</dbReference>
<dbReference type="OrthoDB" id="4754366at2759"/>
<evidence type="ECO:0000313" key="3">
    <source>
        <dbReference type="Proteomes" id="UP000605986"/>
    </source>
</evidence>
<accession>A0A8H4K710</accession>
<feature type="compositionally biased region" description="Polar residues" evidence="1">
    <location>
        <begin position="353"/>
        <end position="362"/>
    </location>
</feature>
<feature type="compositionally biased region" description="Polar residues" evidence="1">
    <location>
        <begin position="577"/>
        <end position="594"/>
    </location>
</feature>
<comment type="caution">
    <text evidence="2">The sequence shown here is derived from an EMBL/GenBank/DDBJ whole genome shotgun (WGS) entry which is preliminary data.</text>
</comment>
<organism evidence="2 3">
    <name type="scientific">Fusarium austroafricanum</name>
    <dbReference type="NCBI Taxonomy" id="2364996"/>
    <lineage>
        <taxon>Eukaryota</taxon>
        <taxon>Fungi</taxon>
        <taxon>Dikarya</taxon>
        <taxon>Ascomycota</taxon>
        <taxon>Pezizomycotina</taxon>
        <taxon>Sordariomycetes</taxon>
        <taxon>Hypocreomycetidae</taxon>
        <taxon>Hypocreales</taxon>
        <taxon>Nectriaceae</taxon>
        <taxon>Fusarium</taxon>
        <taxon>Fusarium concolor species complex</taxon>
    </lineage>
</organism>
<keyword evidence="3" id="KW-1185">Reference proteome</keyword>
<feature type="compositionally biased region" description="Basic and acidic residues" evidence="1">
    <location>
        <begin position="407"/>
        <end position="420"/>
    </location>
</feature>
<name>A0A8H4K710_9HYPO</name>
<evidence type="ECO:0000313" key="2">
    <source>
        <dbReference type="EMBL" id="KAF4443978.1"/>
    </source>
</evidence>
<sequence>MASQSNKRGAGPHEDEAPSKRGPGRPKNSDHGSEFPEGSIQRRLARSLLNQNPVLTYKTKEAWVKATSHPMDSEVSSTGEDEEAIEREWQTLNAKPPRGFKSNQHNPFLNLFKVCMRLYQTTPVALFSPIFRLRYHSLSRRSNDNPWIYSNNFCNTLTSILVHPCWGTDRDWVIIALTWTVICRLDDRKPWIYESEGFNPEDCPVLKRVFRYIGKIEDGGQLSVSYHELHTIAREAVAEKGRGKPSDLSNLLYRIGELVPQERGPKPENNPESRVLHGATVYPVSGWDLKVVIKAIDSTAFSHCNLSVEDALKAWKLEFGNKETPTIHDLPWVFESSHKAVLRHMRANGLGSSFESRQEGQASSEPPHNEEEEEEGQASSDSSDRQEEDAASQVDPHLPRPTQSSSDEGRDTDAGNHGDELPPSLYPDEGGIDLGSTGDHAGLEADEDAEYMAGLRRRAPTPPATSQLGASRLRRSGLRFSGATHSANFSSPYESFGQLQSQTESRLEREIQLQGETIETLQRTAKALQGADQRQNQHIQALQRSEQIHVKAIKYLNGEITGLKTKVSLLQQQSSATQNTVASSQPSEPSQRTTLEPARLAVNNVADSRGPSNSSLEQDPASVPTREPESQPTQEEPSKAQGSTPEPASTSIESSHYKDKARNQELSHNATYEMTALRKRPSSVEEDWLMRQLWTGFKDIEYCIYAFPTNSYAIAIPARKPVIKTARHYPIAIPVRKPTIRTAQQLISTASYNALKKHRQSASPFDQPRQQISVKHIGQAHLSQHIAAAPWMNCEDFEVCDTVSAEHRSG</sequence>
<feature type="region of interest" description="Disordered" evidence="1">
    <location>
        <begin position="577"/>
        <end position="669"/>
    </location>
</feature>
<protein>
    <submittedName>
        <fullName evidence="2">Uncharacterized protein</fullName>
    </submittedName>
</protein>
<reference evidence="2" key="1">
    <citation type="submission" date="2020-01" db="EMBL/GenBank/DDBJ databases">
        <title>Identification and distribution of gene clusters putatively required for synthesis of sphingolipid metabolism inhibitors in phylogenetically diverse species of the filamentous fungus Fusarium.</title>
        <authorList>
            <person name="Kim H.-S."/>
            <person name="Busman M."/>
            <person name="Brown D.W."/>
            <person name="Divon H."/>
            <person name="Uhlig S."/>
            <person name="Proctor R.H."/>
        </authorList>
    </citation>
    <scope>NUCLEOTIDE SEQUENCE</scope>
    <source>
        <strain evidence="2">NRRL 53441</strain>
    </source>
</reference>
<proteinExistence type="predicted"/>
<gene>
    <name evidence="2" type="ORF">F53441_11273</name>
</gene>
<feature type="region of interest" description="Disordered" evidence="1">
    <location>
        <begin position="353"/>
        <end position="442"/>
    </location>
</feature>